<dbReference type="PANTHER" id="PTHR15644:SF2">
    <property type="entry name" value="OSTEOPETROSIS-ASSOCIATED TRANSMEMBRANE PROTEIN 1"/>
    <property type="match status" value="1"/>
</dbReference>
<feature type="transmembrane region" description="Helical" evidence="1">
    <location>
        <begin position="209"/>
        <end position="231"/>
    </location>
</feature>
<keyword evidence="1 2" id="KW-0812">Transmembrane</keyword>
<evidence type="ECO:0000313" key="2">
    <source>
        <dbReference type="EMBL" id="TSL47629.1"/>
    </source>
</evidence>
<dbReference type="Pfam" id="PF09777">
    <property type="entry name" value="OSTMP1"/>
    <property type="match status" value="1"/>
</dbReference>
<evidence type="ECO:0000313" key="3">
    <source>
        <dbReference type="Proteomes" id="UP000319801"/>
    </source>
</evidence>
<keyword evidence="1" id="KW-1133">Transmembrane helix</keyword>
<gene>
    <name evidence="2" type="ORF">Baya_7210</name>
</gene>
<dbReference type="GO" id="GO:0005829">
    <property type="term" value="C:cytosol"/>
    <property type="evidence" value="ECO:0007669"/>
    <property type="project" value="TreeGrafter"/>
</dbReference>
<reference evidence="2 3" key="1">
    <citation type="journal article" date="2019" name="Genome Biol. Evol.">
        <title>Whole-Genome Sequencing of the Giant Devil Catfish, Bagarius yarrelli.</title>
        <authorList>
            <person name="Jiang W."/>
            <person name="Lv Y."/>
            <person name="Cheng L."/>
            <person name="Yang K."/>
            <person name="Chao B."/>
            <person name="Wang X."/>
            <person name="Li Y."/>
            <person name="Pan X."/>
            <person name="You X."/>
            <person name="Zhang Y."/>
            <person name="Yang J."/>
            <person name="Li J."/>
            <person name="Zhang X."/>
            <person name="Liu S."/>
            <person name="Sun C."/>
            <person name="Yang J."/>
            <person name="Shi Q."/>
        </authorList>
    </citation>
    <scope>NUCLEOTIDE SEQUENCE [LARGE SCALE GENOMIC DNA]</scope>
    <source>
        <strain evidence="2">JWS20170419001</strain>
        <tissue evidence="2">Muscle</tissue>
    </source>
</reference>
<accession>A0A556TZK7</accession>
<keyword evidence="3" id="KW-1185">Reference proteome</keyword>
<protein>
    <submittedName>
        <fullName evidence="2">Osteopetrosis-associated transmembrane protein 1</fullName>
    </submittedName>
</protein>
<dbReference type="Proteomes" id="UP000319801">
    <property type="component" value="Unassembled WGS sequence"/>
</dbReference>
<organism evidence="2 3">
    <name type="scientific">Bagarius yarrelli</name>
    <name type="common">Goonch</name>
    <name type="synonym">Bagrus yarrelli</name>
    <dbReference type="NCBI Taxonomy" id="175774"/>
    <lineage>
        <taxon>Eukaryota</taxon>
        <taxon>Metazoa</taxon>
        <taxon>Chordata</taxon>
        <taxon>Craniata</taxon>
        <taxon>Vertebrata</taxon>
        <taxon>Euteleostomi</taxon>
        <taxon>Actinopterygii</taxon>
        <taxon>Neopterygii</taxon>
        <taxon>Teleostei</taxon>
        <taxon>Ostariophysi</taxon>
        <taxon>Siluriformes</taxon>
        <taxon>Sisoridae</taxon>
        <taxon>Sisorinae</taxon>
        <taxon>Bagarius</taxon>
    </lineage>
</organism>
<keyword evidence="1" id="KW-0472">Membrane</keyword>
<dbReference type="InterPro" id="IPR019172">
    <property type="entry name" value="Osteopetrosis-assoc_TM_1"/>
</dbReference>
<evidence type="ECO:0000256" key="1">
    <source>
        <dbReference type="SAM" id="Phobius"/>
    </source>
</evidence>
<dbReference type="PANTHER" id="PTHR15644">
    <property type="entry name" value="OSTEOPETROSIS ASSOCIATED TRANSMEMBRANE PROTEIN 1"/>
    <property type="match status" value="1"/>
</dbReference>
<comment type="caution">
    <text evidence="2">The sequence shown here is derived from an EMBL/GenBank/DDBJ whole genome shotgun (WGS) entry which is preliminary data.</text>
</comment>
<proteinExistence type="predicted"/>
<dbReference type="OrthoDB" id="8021850at2759"/>
<name>A0A556TZK7_BAGYA</name>
<dbReference type="AlphaFoldDB" id="A0A556TZK7"/>
<sequence>MRDFKEARLFSSVPLSLSASFPEELEVSEDCQDLLHDFGQKYASLANCLVSNARPVKVCQNCYSEFNSFQDIYSNISTWMGPGNVSCQDTLLRSDRLMLLYNLYSGVEDIWQTSECTNCLSEDQKLVSNTTHYFIDCLNQSLTCFEKYKQGNHTELCVECRSLYRILNELYSGMSKNKTLCIDVEDAMNMTRRLWSKTFNCLLKREENVPVIVVSGFMLFLPIIFYLSNFLHSEQKKRKLIHLKQNQNAPTAPKPCSKITPLHSQICFLKLVLIFLTLLQKLS</sequence>
<dbReference type="EMBL" id="VCAZ01000032">
    <property type="protein sequence ID" value="TSL47629.1"/>
    <property type="molecule type" value="Genomic_DNA"/>
</dbReference>